<evidence type="ECO:0000313" key="6">
    <source>
        <dbReference type="EMBL" id="API61275.1"/>
    </source>
</evidence>
<dbReference type="SUPFAM" id="SSF46689">
    <property type="entry name" value="Homeodomain-like"/>
    <property type="match status" value="1"/>
</dbReference>
<evidence type="ECO:0000256" key="2">
    <source>
        <dbReference type="ARBA" id="ARBA00023125"/>
    </source>
</evidence>
<dbReference type="PANTHER" id="PTHR30055:SF234">
    <property type="entry name" value="HTH-TYPE TRANSCRIPTIONAL REGULATOR BETI"/>
    <property type="match status" value="1"/>
</dbReference>
<reference evidence="6 7" key="1">
    <citation type="submission" date="2016-11" db="EMBL/GenBank/DDBJ databases">
        <title>Complete Genome Sequence of alachlor-degrading Sphingomonas sp. strain JJ-A5.</title>
        <authorList>
            <person name="Lee H."/>
            <person name="Ka J.-O."/>
        </authorList>
    </citation>
    <scope>NUCLEOTIDE SEQUENCE [LARGE SCALE GENOMIC DNA]</scope>
    <source>
        <strain evidence="6 7">JJ-A5</strain>
        <plasmid evidence="7">phsl1</plasmid>
    </source>
</reference>
<dbReference type="KEGG" id="sphj:BSL82_17645"/>
<geneLocation type="plasmid" evidence="7">
    <name>phsl1</name>
</geneLocation>
<feature type="DNA-binding region" description="H-T-H motif" evidence="4">
    <location>
        <begin position="31"/>
        <end position="50"/>
    </location>
</feature>
<proteinExistence type="predicted"/>
<dbReference type="Gene3D" id="1.10.10.60">
    <property type="entry name" value="Homeodomain-like"/>
    <property type="match status" value="1"/>
</dbReference>
<feature type="domain" description="HTH tetR-type" evidence="5">
    <location>
        <begin position="8"/>
        <end position="68"/>
    </location>
</feature>
<dbReference type="InterPro" id="IPR050109">
    <property type="entry name" value="HTH-type_TetR-like_transc_reg"/>
</dbReference>
<evidence type="ECO:0000256" key="4">
    <source>
        <dbReference type="PROSITE-ProRule" id="PRU00335"/>
    </source>
</evidence>
<keyword evidence="7" id="KW-1185">Reference proteome</keyword>
<protein>
    <recommendedName>
        <fullName evidence="5">HTH tetR-type domain-containing protein</fullName>
    </recommendedName>
</protein>
<keyword evidence="3" id="KW-0804">Transcription</keyword>
<dbReference type="OrthoDB" id="2356263at2"/>
<evidence type="ECO:0000256" key="3">
    <source>
        <dbReference type="ARBA" id="ARBA00023163"/>
    </source>
</evidence>
<dbReference type="PRINTS" id="PR00455">
    <property type="entry name" value="HTHTETR"/>
</dbReference>
<dbReference type="Pfam" id="PF00440">
    <property type="entry name" value="TetR_N"/>
    <property type="match status" value="1"/>
</dbReference>
<name>A0A1L4A080_9SPHN</name>
<evidence type="ECO:0000313" key="7">
    <source>
        <dbReference type="Proteomes" id="UP000182063"/>
    </source>
</evidence>
<accession>A0A1L4A080</accession>
<dbReference type="InterPro" id="IPR015292">
    <property type="entry name" value="Tscrpt_reg_YbiH_C"/>
</dbReference>
<dbReference type="InterPro" id="IPR036271">
    <property type="entry name" value="Tet_transcr_reg_TetR-rel_C_sf"/>
</dbReference>
<dbReference type="AlphaFoldDB" id="A0A1L4A080"/>
<dbReference type="Gene3D" id="1.10.357.10">
    <property type="entry name" value="Tetracycline Repressor, domain 2"/>
    <property type="match status" value="1"/>
</dbReference>
<dbReference type="InterPro" id="IPR001647">
    <property type="entry name" value="HTH_TetR"/>
</dbReference>
<keyword evidence="1" id="KW-0805">Transcription regulation</keyword>
<gene>
    <name evidence="6" type="ORF">BSL82_17645</name>
</gene>
<sequence length="217" mass="23861">MPKRAFSSPCSDRVLDAAIDQFGQHGIDGTSTRAIAAAAGTAMSSITYHYSGKEGIYLAAAQHIANRCQEALAPSLERARADIWLGEATAFEKIDGLVVDLLHLMLAGQSKPWERFVLREQLEPTPAFNSLYETILERVTVRLSELIAQLGGERWSSTEVRLKTFAILSHVRMFCAAPELMRRTTGLDLAKPSDVDRIERFVRGVCRATLDVAPSDG</sequence>
<dbReference type="Pfam" id="PF09209">
    <property type="entry name" value="CecR_C"/>
    <property type="match status" value="1"/>
</dbReference>
<keyword evidence="6" id="KW-0614">Plasmid</keyword>
<dbReference type="GO" id="GO:0003700">
    <property type="term" value="F:DNA-binding transcription factor activity"/>
    <property type="evidence" value="ECO:0007669"/>
    <property type="project" value="TreeGrafter"/>
</dbReference>
<organism evidence="6 7">
    <name type="scientific">Tardibacter chloracetimidivorans</name>
    <dbReference type="NCBI Taxonomy" id="1921510"/>
    <lineage>
        <taxon>Bacteria</taxon>
        <taxon>Pseudomonadati</taxon>
        <taxon>Pseudomonadota</taxon>
        <taxon>Alphaproteobacteria</taxon>
        <taxon>Sphingomonadales</taxon>
        <taxon>Sphingomonadaceae</taxon>
        <taxon>Tardibacter</taxon>
    </lineage>
</organism>
<dbReference type="PROSITE" id="PS50977">
    <property type="entry name" value="HTH_TETR_2"/>
    <property type="match status" value="1"/>
</dbReference>
<evidence type="ECO:0000256" key="1">
    <source>
        <dbReference type="ARBA" id="ARBA00023015"/>
    </source>
</evidence>
<dbReference type="GO" id="GO:0000976">
    <property type="term" value="F:transcription cis-regulatory region binding"/>
    <property type="evidence" value="ECO:0007669"/>
    <property type="project" value="TreeGrafter"/>
</dbReference>
<dbReference type="InterPro" id="IPR009057">
    <property type="entry name" value="Homeodomain-like_sf"/>
</dbReference>
<evidence type="ECO:0000259" key="5">
    <source>
        <dbReference type="PROSITE" id="PS50977"/>
    </source>
</evidence>
<dbReference type="SUPFAM" id="SSF48498">
    <property type="entry name" value="Tetracyclin repressor-like, C-terminal domain"/>
    <property type="match status" value="1"/>
</dbReference>
<keyword evidence="2 4" id="KW-0238">DNA-binding</keyword>
<dbReference type="RefSeq" id="WP_072598904.1">
    <property type="nucleotide sequence ID" value="NZ_CP018222.1"/>
</dbReference>
<dbReference type="EMBL" id="CP018222">
    <property type="protein sequence ID" value="API61275.1"/>
    <property type="molecule type" value="Genomic_DNA"/>
</dbReference>
<dbReference type="Proteomes" id="UP000182063">
    <property type="component" value="Plasmid pHSL1"/>
</dbReference>
<dbReference type="PANTHER" id="PTHR30055">
    <property type="entry name" value="HTH-TYPE TRANSCRIPTIONAL REGULATOR RUTR"/>
    <property type="match status" value="1"/>
</dbReference>